<evidence type="ECO:0000256" key="1">
    <source>
        <dbReference type="SAM" id="MobiDB-lite"/>
    </source>
</evidence>
<feature type="region of interest" description="Disordered" evidence="1">
    <location>
        <begin position="103"/>
        <end position="127"/>
    </location>
</feature>
<reference evidence="2 3" key="1">
    <citation type="submission" date="2019-08" db="EMBL/GenBank/DDBJ databases">
        <title>The genome of the soybean aphid Biotype 1, its phylome, world population structure and adaptation to the North American continent.</title>
        <authorList>
            <person name="Giordano R."/>
            <person name="Donthu R.K."/>
            <person name="Hernandez A.G."/>
            <person name="Wright C.L."/>
            <person name="Zimin A.V."/>
        </authorList>
    </citation>
    <scope>NUCLEOTIDE SEQUENCE [LARGE SCALE GENOMIC DNA]</scope>
    <source>
        <tissue evidence="2">Whole aphids</tissue>
    </source>
</reference>
<proteinExistence type="predicted"/>
<organism evidence="2 3">
    <name type="scientific">Aphis glycines</name>
    <name type="common">Soybean aphid</name>
    <dbReference type="NCBI Taxonomy" id="307491"/>
    <lineage>
        <taxon>Eukaryota</taxon>
        <taxon>Metazoa</taxon>
        <taxon>Ecdysozoa</taxon>
        <taxon>Arthropoda</taxon>
        <taxon>Hexapoda</taxon>
        <taxon>Insecta</taxon>
        <taxon>Pterygota</taxon>
        <taxon>Neoptera</taxon>
        <taxon>Paraneoptera</taxon>
        <taxon>Hemiptera</taxon>
        <taxon>Sternorrhyncha</taxon>
        <taxon>Aphidomorpha</taxon>
        <taxon>Aphidoidea</taxon>
        <taxon>Aphididae</taxon>
        <taxon>Aphidini</taxon>
        <taxon>Aphis</taxon>
        <taxon>Aphis</taxon>
    </lineage>
</organism>
<accession>A0A6G0TKW6</accession>
<feature type="compositionally biased region" description="Polar residues" evidence="1">
    <location>
        <begin position="239"/>
        <end position="260"/>
    </location>
</feature>
<dbReference type="OrthoDB" id="6600939at2759"/>
<sequence length="471" mass="53561">MDSDINLLLSLLSQRVSLFFCRNRTVHRLLTMDNQRATSSSTFQQQQTAQPSVESLLFNDIIEEKSQILSDLMNQFLQVHPFSKFESEFNLFIRHIKHITRDEQRKGTYRHPIQIPSDKDTPTENDVSQENNRQHIESFNLFQRPTTIKHKPKTTLTHNDQLKNIPCTSNNSCDTIIEESIINNSSAHENLQQSKFLTPTAPIPYSKSLQINDALPTTSNVANADDVMESDAEVFESFKTPSNSDNTSTSQLNQDQSNCSERSDEKIKVKNLINWSVNLKEIKSNKGNSKPVITLTGTLLARDQITELKKVHKAGVLVARKAKNIIKTDKGFYHLIGSIVEGSPTNLLRACIETNGIPKTWRSILTHLTTKVEVNLNESMTRKGTIYNKEKKASHNVPETEEFSEEDLPRDLLNGLNDSDFRRQLLQLSSPKTTKSFRGCQTPSQLLKHKFHRKFVKACLIIGSLEDSDEQ</sequence>
<gene>
    <name evidence="2" type="ORF">AGLY_009208</name>
</gene>
<dbReference type="EMBL" id="VYZN01000034">
    <property type="protein sequence ID" value="KAE9533570.1"/>
    <property type="molecule type" value="Genomic_DNA"/>
</dbReference>
<comment type="caution">
    <text evidence="2">The sequence shown here is derived from an EMBL/GenBank/DDBJ whole genome shotgun (WGS) entry which is preliminary data.</text>
</comment>
<dbReference type="AlphaFoldDB" id="A0A6G0TKW6"/>
<evidence type="ECO:0000313" key="3">
    <source>
        <dbReference type="Proteomes" id="UP000475862"/>
    </source>
</evidence>
<feature type="region of interest" description="Disordered" evidence="1">
    <location>
        <begin position="237"/>
        <end position="263"/>
    </location>
</feature>
<dbReference type="Proteomes" id="UP000475862">
    <property type="component" value="Unassembled WGS sequence"/>
</dbReference>
<name>A0A6G0TKW6_APHGL</name>
<evidence type="ECO:0000313" key="2">
    <source>
        <dbReference type="EMBL" id="KAE9533570.1"/>
    </source>
</evidence>
<protein>
    <submittedName>
        <fullName evidence="2">Uncharacterized protein</fullName>
    </submittedName>
</protein>
<keyword evidence="3" id="KW-1185">Reference proteome</keyword>